<evidence type="ECO:0000313" key="3">
    <source>
        <dbReference type="Proteomes" id="UP000313645"/>
    </source>
</evidence>
<reference evidence="2 3" key="1">
    <citation type="submission" date="2019-02" db="EMBL/GenBank/DDBJ databases">
        <title>Marinobacter halodurans sp. nov., a marine bacterium isolated from sea tidal flat.</title>
        <authorList>
            <person name="Yoo Y."/>
            <person name="Lee D.W."/>
            <person name="Kim B.S."/>
            <person name="Kim J.-J."/>
        </authorList>
    </citation>
    <scope>NUCLEOTIDE SEQUENCE [LARGE SCALE GENOMIC DNA]</scope>
    <source>
        <strain evidence="2 3">YJ-S3-2</strain>
    </source>
</reference>
<dbReference type="Proteomes" id="UP000313645">
    <property type="component" value="Unassembled WGS sequence"/>
</dbReference>
<sequence>MAEHHIVLQPIDGSIIQRLYARLEEQFASGEGIRGSIKGVDLAMLMNVPPTRLSSLKKAQPGGLPEDEQDSTRRTIKPSQAVLTRLLLRYPHYAPLIPMPDAREVWRHVKPLISTEYFPESRREASQIMFAPLFGRSYPASYKLLSGDDESAGTASDPPSNVLRLFTLVMEKLAVVFRESLLQYLEEHAPASVTEQARRRMPRNWLALNEEEDLIRDLVPSAYQQTFRMQVHERKKGWFELYLQVLSDEAVSRNLIERDAITRGGWRNNDELAPESLFDFNIRQRPIVGGSEDIFQSLRNMGGVDLLNPDADVSDEPMTSAEFFWLIGLNAKAYYSMLSHKKRRIDPTSSILMRYLYRYPRDISTFISAPPLGRKVLERIREIDPSFRTSHLGPLFGGSYVSSYHFANSNHCPYDLRRLVGIFMDQVDSHPEIYQQIKQCAEEEAFARGVDRQTFWREARWYPKEAK</sequence>
<dbReference type="EMBL" id="SJDL01000008">
    <property type="protein sequence ID" value="TBW57473.1"/>
    <property type="molecule type" value="Genomic_DNA"/>
</dbReference>
<organism evidence="2 3">
    <name type="scientific">Marinobacter halodurans</name>
    <dbReference type="NCBI Taxonomy" id="2528979"/>
    <lineage>
        <taxon>Bacteria</taxon>
        <taxon>Pseudomonadati</taxon>
        <taxon>Pseudomonadota</taxon>
        <taxon>Gammaproteobacteria</taxon>
        <taxon>Pseudomonadales</taxon>
        <taxon>Marinobacteraceae</taxon>
        <taxon>Marinobacter</taxon>
    </lineage>
</organism>
<evidence type="ECO:0000256" key="1">
    <source>
        <dbReference type="SAM" id="MobiDB-lite"/>
    </source>
</evidence>
<protein>
    <submittedName>
        <fullName evidence="2">Uncharacterized protein</fullName>
    </submittedName>
</protein>
<name>A0ABY1ZPH5_9GAMM</name>
<dbReference type="RefSeq" id="WP_131480565.1">
    <property type="nucleotide sequence ID" value="NZ_SJDL01000008.1"/>
</dbReference>
<proteinExistence type="predicted"/>
<accession>A0ABY1ZPH5</accession>
<feature type="region of interest" description="Disordered" evidence="1">
    <location>
        <begin position="53"/>
        <end position="75"/>
    </location>
</feature>
<keyword evidence="3" id="KW-1185">Reference proteome</keyword>
<gene>
    <name evidence="2" type="ORF">EZI54_07380</name>
</gene>
<comment type="caution">
    <text evidence="2">The sequence shown here is derived from an EMBL/GenBank/DDBJ whole genome shotgun (WGS) entry which is preliminary data.</text>
</comment>
<evidence type="ECO:0000313" key="2">
    <source>
        <dbReference type="EMBL" id="TBW57473.1"/>
    </source>
</evidence>